<evidence type="ECO:0000256" key="15">
    <source>
        <dbReference type="ARBA" id="ARBA00023180"/>
    </source>
</evidence>
<dbReference type="GO" id="GO:0005524">
    <property type="term" value="F:ATP binding"/>
    <property type="evidence" value="ECO:0007669"/>
    <property type="project" value="UniProtKB-UniRule"/>
</dbReference>
<dbReference type="FunFam" id="3.30.200.20:FF:000328">
    <property type="entry name" value="Leucine-rich repeat protein kinase family protein"/>
    <property type="match status" value="2"/>
</dbReference>
<dbReference type="FunFam" id="1.10.510.10:FF:000453">
    <property type="entry name" value="LRR receptor-like serine/threonine-protein kinase HSL2"/>
    <property type="match status" value="2"/>
</dbReference>
<evidence type="ECO:0000256" key="17">
    <source>
        <dbReference type="SAM" id="MobiDB-lite"/>
    </source>
</evidence>
<dbReference type="InterPro" id="IPR001611">
    <property type="entry name" value="Leu-rich_rpt"/>
</dbReference>
<feature type="transmembrane region" description="Helical" evidence="18">
    <location>
        <begin position="561"/>
        <end position="584"/>
    </location>
</feature>
<dbReference type="InterPro" id="IPR008271">
    <property type="entry name" value="Ser/Thr_kinase_AS"/>
</dbReference>
<dbReference type="EMBL" id="FN595990">
    <property type="protein sequence ID" value="CCB54988.1"/>
    <property type="molecule type" value="Genomic_DNA"/>
</dbReference>
<evidence type="ECO:0000256" key="5">
    <source>
        <dbReference type="ARBA" id="ARBA00022679"/>
    </source>
</evidence>
<evidence type="ECO:0000256" key="3">
    <source>
        <dbReference type="ARBA" id="ARBA00022527"/>
    </source>
</evidence>
<gene>
    <name evidence="21" type="ordered locus">VIT_12s0035g02090</name>
</gene>
<evidence type="ECO:0000313" key="21">
    <source>
        <dbReference type="EMBL" id="CCB54988.1"/>
    </source>
</evidence>
<dbReference type="FunFam" id="3.80.10.10:FF:000542">
    <property type="entry name" value="Leucine-rich repeat protein kinase family protein"/>
    <property type="match status" value="1"/>
</dbReference>
<dbReference type="PROSITE" id="PS00107">
    <property type="entry name" value="PROTEIN_KINASE_ATP"/>
    <property type="match status" value="2"/>
</dbReference>
<dbReference type="PANTHER" id="PTHR45974:SF266">
    <property type="entry name" value="LEUCINE-RICH REPEAT RECEPTOR PROTEIN KINASE HPCA1"/>
    <property type="match status" value="1"/>
</dbReference>
<evidence type="ECO:0000256" key="2">
    <source>
        <dbReference type="ARBA" id="ARBA00012513"/>
    </source>
</evidence>
<evidence type="ECO:0000256" key="4">
    <source>
        <dbReference type="ARBA" id="ARBA00022614"/>
    </source>
</evidence>
<feature type="chain" id="PRO_5003335802" description="non-specific serine/threonine protein kinase" evidence="19">
    <location>
        <begin position="23"/>
        <end position="1832"/>
    </location>
</feature>
<keyword evidence="3" id="KW-0723">Serine/threonine-protein kinase</keyword>
<dbReference type="InterPro" id="IPR003591">
    <property type="entry name" value="Leu-rich_rpt_typical-subtyp"/>
</dbReference>
<keyword evidence="5" id="KW-0808">Transferase</keyword>
<dbReference type="STRING" id="29760.F6HJY5"/>
<dbReference type="SMR" id="F6HJY5"/>
<feature type="binding site" evidence="16">
    <location>
        <position position="1539"/>
    </location>
    <ligand>
        <name>ATP</name>
        <dbReference type="ChEBI" id="CHEBI:30616"/>
    </ligand>
</feature>
<keyword evidence="7 19" id="KW-0732">Signal</keyword>
<dbReference type="PROSITE" id="PS51450">
    <property type="entry name" value="LRR"/>
    <property type="match status" value="1"/>
</dbReference>
<dbReference type="InterPro" id="IPR032675">
    <property type="entry name" value="LRR_dom_sf"/>
</dbReference>
<feature type="binding site" evidence="16">
    <location>
        <position position="661"/>
    </location>
    <ligand>
        <name>ATP</name>
        <dbReference type="ChEBI" id="CHEBI:30616"/>
    </ligand>
</feature>
<evidence type="ECO:0000259" key="20">
    <source>
        <dbReference type="PROSITE" id="PS50011"/>
    </source>
</evidence>
<feature type="region of interest" description="Disordered" evidence="17">
    <location>
        <begin position="1796"/>
        <end position="1832"/>
    </location>
</feature>
<dbReference type="eggNOG" id="ENOG502QQH6">
    <property type="taxonomic scope" value="Eukaryota"/>
</dbReference>
<dbReference type="PaxDb" id="29760-VIT_12s0035g02090.t01"/>
<proteinExistence type="predicted"/>
<keyword evidence="13 18" id="KW-0472">Membrane</keyword>
<keyword evidence="4" id="KW-0433">Leucine-rich repeat</keyword>
<keyword evidence="9 16" id="KW-0547">Nucleotide-binding</keyword>
<evidence type="ECO:0000256" key="7">
    <source>
        <dbReference type="ARBA" id="ARBA00022729"/>
    </source>
</evidence>
<keyword evidence="12 18" id="KW-1133">Transmembrane helix</keyword>
<dbReference type="SMART" id="SM00369">
    <property type="entry name" value="LRR_TYP"/>
    <property type="match status" value="7"/>
</dbReference>
<dbReference type="SMART" id="SM00220">
    <property type="entry name" value="S_TKc"/>
    <property type="match status" value="2"/>
</dbReference>
<evidence type="ECO:0000256" key="10">
    <source>
        <dbReference type="ARBA" id="ARBA00022777"/>
    </source>
</evidence>
<keyword evidence="14" id="KW-0675">Receptor</keyword>
<evidence type="ECO:0000256" key="9">
    <source>
        <dbReference type="ARBA" id="ARBA00022741"/>
    </source>
</evidence>
<dbReference type="Gene3D" id="3.30.200.20">
    <property type="entry name" value="Phosphorylase Kinase, domain 1"/>
    <property type="match status" value="2"/>
</dbReference>
<dbReference type="Gene3D" id="1.10.510.10">
    <property type="entry name" value="Transferase(Phosphotransferase) domain 1"/>
    <property type="match status" value="2"/>
</dbReference>
<dbReference type="InterPro" id="IPR000719">
    <property type="entry name" value="Prot_kinase_dom"/>
</dbReference>
<keyword evidence="6 18" id="KW-0812">Transmembrane</keyword>
<dbReference type="Gene3D" id="3.80.10.10">
    <property type="entry name" value="Ribonuclease Inhibitor"/>
    <property type="match status" value="6"/>
</dbReference>
<evidence type="ECO:0000256" key="6">
    <source>
        <dbReference type="ARBA" id="ARBA00022692"/>
    </source>
</evidence>
<dbReference type="HOGENOM" id="CLU_000288_114_4_1"/>
<dbReference type="InterPro" id="IPR017441">
    <property type="entry name" value="Protein_kinase_ATP_BS"/>
</dbReference>
<protein>
    <recommendedName>
        <fullName evidence="2">non-specific serine/threonine protein kinase</fullName>
        <ecNumber evidence="2">2.7.11.1</ecNumber>
    </recommendedName>
</protein>
<evidence type="ECO:0000256" key="13">
    <source>
        <dbReference type="ARBA" id="ARBA00023136"/>
    </source>
</evidence>
<dbReference type="InterPro" id="IPR011009">
    <property type="entry name" value="Kinase-like_dom_sf"/>
</dbReference>
<sequence length="1832" mass="200735">MDSRLILVSLLIVFIQISATWARTNTDDATALVALKDLWENYPPSWVGFDPCGSSWEGIGCYNQRVISIILTSMGLKGGLSGDLDQLSELQILDLSYNKNLTGNIPASIGSLKKLTNLILVGCSFSGPIPDTIGSLTELVFLSLNSNSFSGGIPPSIGNLSKLYWLDLADNQLTGTIPISNGSTPGLDKLTHTKHFHFGKNRLSGSIPPKLFSSNMILIHLLLESNRLTGSIPSTLGLLKTLEVVRLDGNSLSGPVPSNLNNLTEVKDLFLSNNKLTGTVPDLTGMNSLNYMDMSNNSFDVSNVPSWLSTLQSLTTLTMENTNLKGAIPASLFSLPQLQTVSLRNNIINGTLDFGAGYSSQLQLVDLQKNYIVAFTERAGHDVEIILVENPICLEGPKNEKYCMTSQPDFSYSTPPNNCVPSVCSSDQIPSPNCICAYPYMGTLVFRAPSFSNLGNSSYYISLEQRLMQSFQSQQLPVDSVFLADLMKDSNNYLQVSLKVFPHGRDRFNRTGISMVGFALSNQTFKPPSTFGPFYFNGEQYQYFEEVSLSLEPNKSSNTGIIIGAAVGGSLLVLLLLFAGVYAFRQKRRAERATEQSNPFANWDESKGSGGIPQLKGARRFTFEEIKKCTNNFSDVNDVGSGGYGKVYRATLPTGQMVAIKRAKQESMQGGLEFKTEIELLSRVHHKNVVSLIGFCFQLGEQILIYEYVPNGSLKESLSGRSGIRLDWRRRLKVALGSARGLAYLHELADPPIIHRDIKSNNILLDEHLNAKVGDFGLCKLLADSEKGHVTTQVKGTMGYMDPEYYMSQQLTEKSDVYSFGVLMLELISARKPIERGKYIVKEVKIAMDKTKDLYNLQGLLDPTLGTTLGGFNKFVDLALRCVEESGADRPTMGEVVKEIENIMQLAGLNPITESSSASASYEESSTGTSSHPYGSNSAFDTTALKSLLKNLPFTWVGADPCVNGWEGIGCSNGRVISMDLSYNKGLTGNIPASIGSLKSLTNLILMGCSFSGQIPDTIGSLTNLVVLSLNSNSFSGVIPPSIGNLYNLNWLDITENQITGTIPISNGGTPGLDMLTQMKHFHFGKNRLSGPIPPQLFSSKMTMIHLLLDNNHLTGSIPPTLGLATTLEIIRLDRNLLSGPVPSNLNNLTSLTELLLSNNNLTGTVPNLTGMNHLSYLDMSQNNFEVSDFPSWFSTLLSLTTLTMEFTKLTGDIPVALFSLPQLQTVKLRNNQITGTLEFGSAYNSHLRLVDLQKNYISEFKPGLEYEFKIILVGNPMCQDEGNEKYCTPAQPNSSYSTQPKHSCIIPFCSSDLILGPNCSCAYPYIGTLVFRAPSFSNSGDSSDYKSIEQFLMQLFRSLQLPVDTVSLSNSTMVDDYLKVNLKVFPQGQDRFNRTGIFLVGFALSNQTSAFSFIADPYQHFEEVPSPPGAKKSSNTGIIVGATTGGSFLALLLLFAGVYAFSQKRRAERATKQSNPFAKWDQRKGSGGIPQLKGARQFTFEEIKKCTNNFSEANNVGSGGYGKVYRGILPTGQMVAIKRAKQESMQGGLEFKTELELLSRVHHKNVVGLVGFCFEHGEQMLVYEFVPNGSLKESLSGKSGIRLDWRKRLKVALCSARGLAYLHELAEPPIIHRDIKSNNILLDERLNAKVADFGLCKLLADSEKGHVTTQVKGTMGYLDPEYYMSQQLTEKSDVYSFGVLMLELISARKPIERGKYIVKEVKIEMDKTKDLYNLQGLLDPTLGTTLGGFNKFVDLALRCVEESGADRPRMGEVVKEIENIMQLAGLNPIIESSSASASYEESSTGTSSHPYGNNSAFDNSVGYSPSTVQPK</sequence>
<dbReference type="Pfam" id="PF00560">
    <property type="entry name" value="LRR_1"/>
    <property type="match status" value="4"/>
</dbReference>
<dbReference type="PANTHER" id="PTHR45974">
    <property type="entry name" value="RECEPTOR-LIKE PROTEIN 55"/>
    <property type="match status" value="1"/>
</dbReference>
<dbReference type="SUPFAM" id="SSF52058">
    <property type="entry name" value="L domain-like"/>
    <property type="match status" value="2"/>
</dbReference>
<evidence type="ECO:0000256" key="11">
    <source>
        <dbReference type="ARBA" id="ARBA00022840"/>
    </source>
</evidence>
<dbReference type="FunFam" id="3.80.10.10:FF:000363">
    <property type="entry name" value="Leucine-rich repeat family protein"/>
    <property type="match status" value="1"/>
</dbReference>
<dbReference type="FunCoup" id="F6HJY5">
    <property type="interactions" value="850"/>
</dbReference>
<organism evidence="21 22">
    <name type="scientific">Vitis vinifera</name>
    <name type="common">Grape</name>
    <dbReference type="NCBI Taxonomy" id="29760"/>
    <lineage>
        <taxon>Eukaryota</taxon>
        <taxon>Viridiplantae</taxon>
        <taxon>Streptophyta</taxon>
        <taxon>Embryophyta</taxon>
        <taxon>Tracheophyta</taxon>
        <taxon>Spermatophyta</taxon>
        <taxon>Magnoliopsida</taxon>
        <taxon>eudicotyledons</taxon>
        <taxon>Gunneridae</taxon>
        <taxon>Pentapetalae</taxon>
        <taxon>rosids</taxon>
        <taxon>Vitales</taxon>
        <taxon>Vitaceae</taxon>
        <taxon>Viteae</taxon>
        <taxon>Vitis</taxon>
    </lineage>
</organism>
<evidence type="ECO:0000256" key="8">
    <source>
        <dbReference type="ARBA" id="ARBA00022737"/>
    </source>
</evidence>
<reference evidence="22" key="1">
    <citation type="journal article" date="2007" name="Nature">
        <title>The grapevine genome sequence suggests ancestral hexaploidization in major angiosperm phyla.</title>
        <authorList>
            <consortium name="The French-Italian Public Consortium for Grapevine Genome Characterization."/>
            <person name="Jaillon O."/>
            <person name="Aury J.-M."/>
            <person name="Noel B."/>
            <person name="Policriti A."/>
            <person name="Clepet C."/>
            <person name="Casagrande A."/>
            <person name="Choisne N."/>
            <person name="Aubourg S."/>
            <person name="Vitulo N."/>
            <person name="Jubin C."/>
            <person name="Vezzi A."/>
            <person name="Legeai F."/>
            <person name="Hugueney P."/>
            <person name="Dasilva C."/>
            <person name="Horner D."/>
            <person name="Mica E."/>
            <person name="Jublot D."/>
            <person name="Poulain J."/>
            <person name="Bruyere C."/>
            <person name="Billault A."/>
            <person name="Segurens B."/>
            <person name="Gouyvenoux M."/>
            <person name="Ugarte E."/>
            <person name="Cattonaro F."/>
            <person name="Anthouard V."/>
            <person name="Vico V."/>
            <person name="Del Fabbro C."/>
            <person name="Alaux M."/>
            <person name="Di Gaspero G."/>
            <person name="Dumas V."/>
            <person name="Felice N."/>
            <person name="Paillard S."/>
            <person name="Juman I."/>
            <person name="Moroldo M."/>
            <person name="Scalabrin S."/>
            <person name="Canaguier A."/>
            <person name="Le Clainche I."/>
            <person name="Malacrida G."/>
            <person name="Durand E."/>
            <person name="Pesole G."/>
            <person name="Laucou V."/>
            <person name="Chatelet P."/>
            <person name="Merdinoglu D."/>
            <person name="Delledonne M."/>
            <person name="Pezzotti M."/>
            <person name="Lecharny A."/>
            <person name="Scarpelli C."/>
            <person name="Artiguenave F."/>
            <person name="Pe M.E."/>
            <person name="Valle G."/>
            <person name="Morgante M."/>
            <person name="Caboche M."/>
            <person name="Adam-Blondon A.-F."/>
            <person name="Weissenbach J."/>
            <person name="Quetier F."/>
            <person name="Wincker P."/>
        </authorList>
    </citation>
    <scope>NUCLEOTIDE SEQUENCE [LARGE SCALE GENOMIC DNA]</scope>
    <source>
        <strain evidence="22">cv. Pinot noir / PN40024</strain>
    </source>
</reference>
<dbReference type="Proteomes" id="UP000009183">
    <property type="component" value="Chromosome 12"/>
</dbReference>
<dbReference type="FunFam" id="3.80.10.10:FF:000830">
    <property type="entry name" value="Predicted protein"/>
    <property type="match status" value="1"/>
</dbReference>
<keyword evidence="15" id="KW-0325">Glycoprotein</keyword>
<dbReference type="InParanoid" id="F6HJY5"/>
<dbReference type="CDD" id="cd14066">
    <property type="entry name" value="STKc_IRAK"/>
    <property type="match status" value="2"/>
</dbReference>
<feature type="compositionally biased region" description="Polar residues" evidence="17">
    <location>
        <begin position="1810"/>
        <end position="1832"/>
    </location>
</feature>
<dbReference type="PROSITE" id="PS00108">
    <property type="entry name" value="PROTEIN_KINASE_ST"/>
    <property type="match status" value="2"/>
</dbReference>
<accession>F6HJY5</accession>
<keyword evidence="11 16" id="KW-0067">ATP-binding</keyword>
<evidence type="ECO:0000256" key="18">
    <source>
        <dbReference type="SAM" id="Phobius"/>
    </source>
</evidence>
<feature type="domain" description="Protein kinase" evidence="20">
    <location>
        <begin position="633"/>
        <end position="904"/>
    </location>
</feature>
<dbReference type="Pfam" id="PF07714">
    <property type="entry name" value="PK_Tyr_Ser-Thr"/>
    <property type="match status" value="2"/>
</dbReference>
<dbReference type="GO" id="GO:0004674">
    <property type="term" value="F:protein serine/threonine kinase activity"/>
    <property type="evidence" value="ECO:0007669"/>
    <property type="project" value="UniProtKB-KW"/>
</dbReference>
<keyword evidence="10" id="KW-0418">Kinase</keyword>
<dbReference type="EC" id="2.7.11.1" evidence="2"/>
<evidence type="ECO:0000256" key="1">
    <source>
        <dbReference type="ARBA" id="ARBA00004479"/>
    </source>
</evidence>
<feature type="transmembrane region" description="Helical" evidence="18">
    <location>
        <begin position="1439"/>
        <end position="1463"/>
    </location>
</feature>
<evidence type="ECO:0000256" key="12">
    <source>
        <dbReference type="ARBA" id="ARBA00022989"/>
    </source>
</evidence>
<feature type="signal peptide" evidence="19">
    <location>
        <begin position="1"/>
        <end position="22"/>
    </location>
</feature>
<dbReference type="PROSITE" id="PS50011">
    <property type="entry name" value="PROTEIN_KINASE_DOM"/>
    <property type="match status" value="2"/>
</dbReference>
<dbReference type="ExpressionAtlas" id="F6HJY5">
    <property type="expression patterns" value="baseline and differential"/>
</dbReference>
<evidence type="ECO:0000256" key="14">
    <source>
        <dbReference type="ARBA" id="ARBA00023170"/>
    </source>
</evidence>
<name>F6HJY5_VITVI</name>
<evidence type="ECO:0000256" key="19">
    <source>
        <dbReference type="SAM" id="SignalP"/>
    </source>
</evidence>
<dbReference type="GO" id="GO:0016020">
    <property type="term" value="C:membrane"/>
    <property type="evidence" value="ECO:0007669"/>
    <property type="project" value="UniProtKB-SubCell"/>
</dbReference>
<evidence type="ECO:0000313" key="22">
    <source>
        <dbReference type="Proteomes" id="UP000009183"/>
    </source>
</evidence>
<comment type="subcellular location">
    <subcellularLocation>
        <location evidence="1">Membrane</location>
        <topology evidence="1">Single-pass type I membrane protein</topology>
    </subcellularLocation>
</comment>
<keyword evidence="8" id="KW-0677">Repeat</keyword>
<dbReference type="FunFam" id="3.80.10.10:FF:000041">
    <property type="entry name" value="LRR receptor-like serine/threonine-protein kinase ERECTA"/>
    <property type="match status" value="1"/>
</dbReference>
<dbReference type="InterPro" id="IPR001245">
    <property type="entry name" value="Ser-Thr/Tyr_kinase_cat_dom"/>
</dbReference>
<evidence type="ECO:0000256" key="16">
    <source>
        <dbReference type="PROSITE-ProRule" id="PRU10141"/>
    </source>
</evidence>
<feature type="compositionally biased region" description="Low complexity" evidence="17">
    <location>
        <begin position="1796"/>
        <end position="1809"/>
    </location>
</feature>
<feature type="domain" description="Protein kinase" evidence="20">
    <location>
        <begin position="1511"/>
        <end position="1791"/>
    </location>
</feature>
<keyword evidence="22" id="KW-1185">Reference proteome</keyword>
<dbReference type="SUPFAM" id="SSF56112">
    <property type="entry name" value="Protein kinase-like (PK-like)"/>
    <property type="match status" value="2"/>
</dbReference>